<sequence length="212" mass="23095">MSKLRKSAPMSPTKSRTMALAQTAARIVASPGSAAASGHLASNTSRYPVGAHISTHVQGTSTAITLPKTGKEQYWAERALTAETLLSAKVIHHKELKSVTSEADTKRAQEINLLRKAHEARESRLETVVIILLVLLLSIAAMFAYSLHTTAKVERSRKSSNMHFTIPILSPFASVVEHETSVIGPKSLMAFAAISAICLYGCFRYWLTHRKA</sequence>
<dbReference type="Proteomes" id="UP001055072">
    <property type="component" value="Unassembled WGS sequence"/>
</dbReference>
<organism evidence="1 2">
    <name type="scientific">Irpex rosettiformis</name>
    <dbReference type="NCBI Taxonomy" id="378272"/>
    <lineage>
        <taxon>Eukaryota</taxon>
        <taxon>Fungi</taxon>
        <taxon>Dikarya</taxon>
        <taxon>Basidiomycota</taxon>
        <taxon>Agaricomycotina</taxon>
        <taxon>Agaricomycetes</taxon>
        <taxon>Polyporales</taxon>
        <taxon>Irpicaceae</taxon>
        <taxon>Irpex</taxon>
    </lineage>
</organism>
<reference evidence="1" key="1">
    <citation type="journal article" date="2021" name="Environ. Microbiol.">
        <title>Gene family expansions and transcriptome signatures uncover fungal adaptations to wood decay.</title>
        <authorList>
            <person name="Hage H."/>
            <person name="Miyauchi S."/>
            <person name="Viragh M."/>
            <person name="Drula E."/>
            <person name="Min B."/>
            <person name="Chaduli D."/>
            <person name="Navarro D."/>
            <person name="Favel A."/>
            <person name="Norest M."/>
            <person name="Lesage-Meessen L."/>
            <person name="Balint B."/>
            <person name="Merenyi Z."/>
            <person name="de Eugenio L."/>
            <person name="Morin E."/>
            <person name="Martinez A.T."/>
            <person name="Baldrian P."/>
            <person name="Stursova M."/>
            <person name="Martinez M.J."/>
            <person name="Novotny C."/>
            <person name="Magnuson J.K."/>
            <person name="Spatafora J.W."/>
            <person name="Maurice S."/>
            <person name="Pangilinan J."/>
            <person name="Andreopoulos W."/>
            <person name="LaButti K."/>
            <person name="Hundley H."/>
            <person name="Na H."/>
            <person name="Kuo A."/>
            <person name="Barry K."/>
            <person name="Lipzen A."/>
            <person name="Henrissat B."/>
            <person name="Riley R."/>
            <person name="Ahrendt S."/>
            <person name="Nagy L.G."/>
            <person name="Grigoriev I.V."/>
            <person name="Martin F."/>
            <person name="Rosso M.N."/>
        </authorList>
    </citation>
    <scope>NUCLEOTIDE SEQUENCE</scope>
    <source>
        <strain evidence="1">CBS 384.51</strain>
    </source>
</reference>
<keyword evidence="2" id="KW-1185">Reference proteome</keyword>
<evidence type="ECO:0000313" key="2">
    <source>
        <dbReference type="Proteomes" id="UP001055072"/>
    </source>
</evidence>
<name>A0ACB8U2C2_9APHY</name>
<proteinExistence type="predicted"/>
<protein>
    <submittedName>
        <fullName evidence="1">Uncharacterized protein</fullName>
    </submittedName>
</protein>
<evidence type="ECO:0000313" key="1">
    <source>
        <dbReference type="EMBL" id="KAI0088384.1"/>
    </source>
</evidence>
<accession>A0ACB8U2C2</accession>
<gene>
    <name evidence="1" type="ORF">BDY19DRAFT_994285</name>
</gene>
<dbReference type="EMBL" id="MU274914">
    <property type="protein sequence ID" value="KAI0088384.1"/>
    <property type="molecule type" value="Genomic_DNA"/>
</dbReference>
<comment type="caution">
    <text evidence="1">The sequence shown here is derived from an EMBL/GenBank/DDBJ whole genome shotgun (WGS) entry which is preliminary data.</text>
</comment>